<dbReference type="Proteomes" id="UP000231409">
    <property type="component" value="Unassembled WGS sequence"/>
</dbReference>
<dbReference type="InterPro" id="IPR038404">
    <property type="entry name" value="TRAP_DctP_sf"/>
</dbReference>
<reference evidence="3 4" key="1">
    <citation type="submission" date="2017-09" db="EMBL/GenBank/DDBJ databases">
        <title>The draft genome sequences of Marinobacter sp. PWS21.</title>
        <authorList>
            <person name="Cao J."/>
        </authorList>
    </citation>
    <scope>NUCLEOTIDE SEQUENCE [LARGE SCALE GENOMIC DNA]</scope>
    <source>
        <strain evidence="3 4">PWS21</strain>
    </source>
</reference>
<evidence type="ECO:0000313" key="3">
    <source>
        <dbReference type="EMBL" id="PHQ14523.1"/>
    </source>
</evidence>
<dbReference type="AlphaFoldDB" id="A0A2G1UJ61"/>
<dbReference type="PANTHER" id="PTHR33376">
    <property type="match status" value="1"/>
</dbReference>
<gene>
    <name evidence="3" type="ORF">CLH61_12195</name>
</gene>
<evidence type="ECO:0000256" key="2">
    <source>
        <dbReference type="SAM" id="SignalP"/>
    </source>
</evidence>
<feature type="signal peptide" evidence="2">
    <location>
        <begin position="1"/>
        <end position="27"/>
    </location>
</feature>
<name>A0A2G1UJ61_9GAMM</name>
<evidence type="ECO:0000256" key="1">
    <source>
        <dbReference type="ARBA" id="ARBA00022729"/>
    </source>
</evidence>
<sequence length="385" mass="42330">MDSRKLLYTTTLGVALSTAAISSSVQADTLRFAVGFPSGAPIEAAKKYAEAVKKNTNNEHSVKIYELSLLNHSEMSSGISQGMADLGYLLTAYSPSDYPHSNLGADMSMQTALQNEVPGKEGYAYSGAMLEYIMLNCPECQNEFASNNQVYTSVVSTPAYVMFCNEPVNTVEEINGKRLRISGASWARWAKNFGGSPVALPVTEVYEALEQGVVDCTFLSPTELTNFNLIDVVKNITTDVPGGLYAAGGAATLNRDTWNRFNNEEKEGLLKAGSVMAAYVTFLYQQQAYSDMEKAEKKGINILKAEGDLLEKSREFIKSDLEFIPKFYADEYKIDGSRTQELAANMSKLIEKWNGLVGDIETADQLAELYWNEVYSKLDPATYGK</sequence>
<comment type="caution">
    <text evidence="3">The sequence shown here is derived from an EMBL/GenBank/DDBJ whole genome shotgun (WGS) entry which is preliminary data.</text>
</comment>
<dbReference type="Pfam" id="PF03480">
    <property type="entry name" value="DctP"/>
    <property type="match status" value="1"/>
</dbReference>
<dbReference type="RefSeq" id="WP_099615028.1">
    <property type="nucleotide sequence ID" value="NZ_KZ319372.1"/>
</dbReference>
<organism evidence="3 4">
    <name type="scientific">Marinobacter profundi</name>
    <dbReference type="NCBI Taxonomy" id="2666256"/>
    <lineage>
        <taxon>Bacteria</taxon>
        <taxon>Pseudomonadati</taxon>
        <taxon>Pseudomonadota</taxon>
        <taxon>Gammaproteobacteria</taxon>
        <taxon>Pseudomonadales</taxon>
        <taxon>Marinobacteraceae</taxon>
        <taxon>Marinobacter</taxon>
    </lineage>
</organism>
<dbReference type="GO" id="GO:0055085">
    <property type="term" value="P:transmembrane transport"/>
    <property type="evidence" value="ECO:0007669"/>
    <property type="project" value="InterPro"/>
</dbReference>
<dbReference type="PANTHER" id="PTHR33376:SF15">
    <property type="entry name" value="BLL6794 PROTEIN"/>
    <property type="match status" value="1"/>
</dbReference>
<dbReference type="InterPro" id="IPR018389">
    <property type="entry name" value="DctP_fam"/>
</dbReference>
<protein>
    <submittedName>
        <fullName evidence="3">ABC transporter substrate-binding protein</fullName>
    </submittedName>
</protein>
<dbReference type="CDD" id="cd13666">
    <property type="entry name" value="PBP2_TRAP_DctP_like_1"/>
    <property type="match status" value="1"/>
</dbReference>
<dbReference type="Gene3D" id="3.40.190.170">
    <property type="entry name" value="Bacterial extracellular solute-binding protein, family 7"/>
    <property type="match status" value="1"/>
</dbReference>
<dbReference type="NCBIfam" id="NF037995">
    <property type="entry name" value="TRAP_S1"/>
    <property type="match status" value="1"/>
</dbReference>
<keyword evidence="4" id="KW-1185">Reference proteome</keyword>
<accession>A0A2G1UJ61</accession>
<keyword evidence="1 2" id="KW-0732">Signal</keyword>
<evidence type="ECO:0000313" key="4">
    <source>
        <dbReference type="Proteomes" id="UP000231409"/>
    </source>
</evidence>
<proteinExistence type="predicted"/>
<dbReference type="EMBL" id="NTFH01000009">
    <property type="protein sequence ID" value="PHQ14523.1"/>
    <property type="molecule type" value="Genomic_DNA"/>
</dbReference>
<feature type="chain" id="PRO_5013544874" evidence="2">
    <location>
        <begin position="28"/>
        <end position="385"/>
    </location>
</feature>